<name>A0A6L9Y0K8_9MICO</name>
<dbReference type="Gene3D" id="3.40.50.2300">
    <property type="match status" value="1"/>
</dbReference>
<sequence>MSDAAVLRRVVIADDDPDIRALMVIAAERAGVEIAASVDNGQAVLDAIEPGDIDLIVLDISMPGMSGLEVVDRMRAESRFDSTRILIVSASVQMLTDQASVEVRSDRFIVKPFSPRQLAATITEMLEGSGRS</sequence>
<dbReference type="PANTHER" id="PTHR44591">
    <property type="entry name" value="STRESS RESPONSE REGULATOR PROTEIN 1"/>
    <property type="match status" value="1"/>
</dbReference>
<dbReference type="SUPFAM" id="SSF52172">
    <property type="entry name" value="CheY-like"/>
    <property type="match status" value="1"/>
</dbReference>
<feature type="modified residue" description="4-aspartylphosphate" evidence="2">
    <location>
        <position position="59"/>
    </location>
</feature>
<feature type="domain" description="Response regulatory" evidence="3">
    <location>
        <begin position="9"/>
        <end position="126"/>
    </location>
</feature>
<evidence type="ECO:0000256" key="1">
    <source>
        <dbReference type="ARBA" id="ARBA00022553"/>
    </source>
</evidence>
<gene>
    <name evidence="4" type="ORF">G3T36_13220</name>
</gene>
<dbReference type="InterPro" id="IPR050595">
    <property type="entry name" value="Bact_response_regulator"/>
</dbReference>
<dbReference type="Pfam" id="PF00072">
    <property type="entry name" value="Response_reg"/>
    <property type="match status" value="1"/>
</dbReference>
<dbReference type="EMBL" id="JAAGWY010000002">
    <property type="protein sequence ID" value="NEN06824.1"/>
    <property type="molecule type" value="Genomic_DNA"/>
</dbReference>
<evidence type="ECO:0000256" key="2">
    <source>
        <dbReference type="PROSITE-ProRule" id="PRU00169"/>
    </source>
</evidence>
<dbReference type="AlphaFoldDB" id="A0A6L9Y0K8"/>
<organism evidence="4 5">
    <name type="scientific">Leifsonia tongyongensis</name>
    <dbReference type="NCBI Taxonomy" id="1268043"/>
    <lineage>
        <taxon>Bacteria</taxon>
        <taxon>Bacillati</taxon>
        <taxon>Actinomycetota</taxon>
        <taxon>Actinomycetes</taxon>
        <taxon>Micrococcales</taxon>
        <taxon>Microbacteriaceae</taxon>
        <taxon>Leifsonia</taxon>
    </lineage>
</organism>
<accession>A0A6L9Y0K8</accession>
<proteinExistence type="predicted"/>
<comment type="caution">
    <text evidence="4">The sequence shown here is derived from an EMBL/GenBank/DDBJ whole genome shotgun (WGS) entry which is preliminary data.</text>
</comment>
<dbReference type="InterPro" id="IPR001789">
    <property type="entry name" value="Sig_transdc_resp-reg_receiver"/>
</dbReference>
<keyword evidence="1 2" id="KW-0597">Phosphoprotein</keyword>
<keyword evidence="5" id="KW-1185">Reference proteome</keyword>
<dbReference type="Proteomes" id="UP000474967">
    <property type="component" value="Unassembled WGS sequence"/>
</dbReference>
<protein>
    <submittedName>
        <fullName evidence="4">Response regulator</fullName>
    </submittedName>
</protein>
<evidence type="ECO:0000313" key="4">
    <source>
        <dbReference type="EMBL" id="NEN06824.1"/>
    </source>
</evidence>
<evidence type="ECO:0000313" key="5">
    <source>
        <dbReference type="Proteomes" id="UP000474967"/>
    </source>
</evidence>
<dbReference type="InterPro" id="IPR011006">
    <property type="entry name" value="CheY-like_superfamily"/>
</dbReference>
<dbReference type="SMART" id="SM00448">
    <property type="entry name" value="REC"/>
    <property type="match status" value="1"/>
</dbReference>
<evidence type="ECO:0000259" key="3">
    <source>
        <dbReference type="PROSITE" id="PS50110"/>
    </source>
</evidence>
<dbReference type="PANTHER" id="PTHR44591:SF3">
    <property type="entry name" value="RESPONSE REGULATORY DOMAIN-CONTAINING PROTEIN"/>
    <property type="match status" value="1"/>
</dbReference>
<dbReference type="PROSITE" id="PS50110">
    <property type="entry name" value="RESPONSE_REGULATORY"/>
    <property type="match status" value="1"/>
</dbReference>
<dbReference type="GO" id="GO:0000160">
    <property type="term" value="P:phosphorelay signal transduction system"/>
    <property type="evidence" value="ECO:0007669"/>
    <property type="project" value="InterPro"/>
</dbReference>
<dbReference type="RefSeq" id="WP_163290195.1">
    <property type="nucleotide sequence ID" value="NZ_JAAGWY010000002.1"/>
</dbReference>
<reference evidence="4 5" key="1">
    <citation type="journal article" date="2014" name="J. Microbiol.">
        <title>Diaminobutyricibacter tongyongensis gen. nov., sp. nov. and Homoserinibacter gongjuensis gen. nov., sp. nov. belong to the family Microbacteriaceae.</title>
        <authorList>
            <person name="Kim S.J."/>
            <person name="Ahn J.H."/>
            <person name="Weon H.Y."/>
            <person name="Hamada M."/>
            <person name="Suzuki K."/>
            <person name="Kwon S.W."/>
        </authorList>
    </citation>
    <scope>NUCLEOTIDE SEQUENCE [LARGE SCALE GENOMIC DNA]</scope>
    <source>
        <strain evidence="4 5">NBRC 108724</strain>
    </source>
</reference>